<feature type="domain" description="DDE Tnp4" evidence="8">
    <location>
        <begin position="140"/>
        <end position="222"/>
    </location>
</feature>
<evidence type="ECO:0000256" key="5">
    <source>
        <dbReference type="ARBA" id="ARBA00022723"/>
    </source>
</evidence>
<name>A0ABY7EBA2_MYAAR</name>
<evidence type="ECO:0000256" key="4">
    <source>
        <dbReference type="ARBA" id="ARBA00022722"/>
    </source>
</evidence>
<accession>A0ABY7EBA2</accession>
<dbReference type="Pfam" id="PF13359">
    <property type="entry name" value="DDE_Tnp_4"/>
    <property type="match status" value="1"/>
</dbReference>
<evidence type="ECO:0000256" key="1">
    <source>
        <dbReference type="ARBA" id="ARBA00001968"/>
    </source>
</evidence>
<organism evidence="9 10">
    <name type="scientific">Mya arenaria</name>
    <name type="common">Soft-shell clam</name>
    <dbReference type="NCBI Taxonomy" id="6604"/>
    <lineage>
        <taxon>Eukaryota</taxon>
        <taxon>Metazoa</taxon>
        <taxon>Spiralia</taxon>
        <taxon>Lophotrochozoa</taxon>
        <taxon>Mollusca</taxon>
        <taxon>Bivalvia</taxon>
        <taxon>Autobranchia</taxon>
        <taxon>Heteroconchia</taxon>
        <taxon>Euheterodonta</taxon>
        <taxon>Imparidentia</taxon>
        <taxon>Neoheterodontei</taxon>
        <taxon>Myida</taxon>
        <taxon>Myoidea</taxon>
        <taxon>Myidae</taxon>
        <taxon>Mya</taxon>
    </lineage>
</organism>
<keyword evidence="5" id="KW-0479">Metal-binding</keyword>
<reference evidence="9" key="1">
    <citation type="submission" date="2022-11" db="EMBL/GenBank/DDBJ databases">
        <title>Centuries of genome instability and evolution in soft-shell clam transmissible cancer (bioRxiv).</title>
        <authorList>
            <person name="Hart S.F.M."/>
            <person name="Yonemitsu M.A."/>
            <person name="Giersch R.M."/>
            <person name="Beal B.F."/>
            <person name="Arriagada G."/>
            <person name="Davis B.W."/>
            <person name="Ostrander E.A."/>
            <person name="Goff S.P."/>
            <person name="Metzger M.J."/>
        </authorList>
    </citation>
    <scope>NUCLEOTIDE SEQUENCE</scope>
    <source>
        <strain evidence="9">MELC-2E11</strain>
        <tissue evidence="9">Siphon/mantle</tissue>
    </source>
</reference>
<evidence type="ECO:0000313" key="9">
    <source>
        <dbReference type="EMBL" id="WAR07140.1"/>
    </source>
</evidence>
<dbReference type="PANTHER" id="PTHR22930">
    <property type="match status" value="1"/>
</dbReference>
<evidence type="ECO:0000256" key="7">
    <source>
        <dbReference type="ARBA" id="ARBA00023242"/>
    </source>
</evidence>
<dbReference type="Proteomes" id="UP001164746">
    <property type="component" value="Chromosome 6"/>
</dbReference>
<comment type="subcellular location">
    <subcellularLocation>
        <location evidence="2">Nucleus</location>
    </subcellularLocation>
</comment>
<protein>
    <submittedName>
        <fullName evidence="9">HARB1-like protein</fullName>
    </submittedName>
</protein>
<keyword evidence="10" id="KW-1185">Reference proteome</keyword>
<evidence type="ECO:0000313" key="10">
    <source>
        <dbReference type="Proteomes" id="UP001164746"/>
    </source>
</evidence>
<comment type="cofactor">
    <cofactor evidence="1">
        <name>a divalent metal cation</name>
        <dbReference type="ChEBI" id="CHEBI:60240"/>
    </cofactor>
</comment>
<sequence length="297" mass="35313">MVYVVSSIVYIFMEIEQLQMWARWLELQRDRAIAVLELEQEEEAEGRRHRRRRQMRRKIWMKQWLARRPLYGHYEQLLQELNREDPKGYKNFLRVDADMFGELVDRISPRIQKKNTNFRTMLEENNLGLPDPDPLPGDDMNTPYFLIGDDAFPLRTWMMKPYSRRNLTNEERIFNYRLSRARRVVENAFGLLAMRFQCLLGCLNQMPETVDLIILACVTLHNLISIRYPAIARLAVDQEDEHNQLVPGEWRQGRQLADGDRTHGRNVVTSAGVSQRNYIKHYFNSRAGSVEWQQNMI</sequence>
<keyword evidence="6" id="KW-0378">Hydrolase</keyword>
<dbReference type="InterPro" id="IPR027806">
    <property type="entry name" value="HARBI1_dom"/>
</dbReference>
<keyword evidence="7" id="KW-0539">Nucleus</keyword>
<evidence type="ECO:0000256" key="2">
    <source>
        <dbReference type="ARBA" id="ARBA00004123"/>
    </source>
</evidence>
<evidence type="ECO:0000256" key="6">
    <source>
        <dbReference type="ARBA" id="ARBA00022801"/>
    </source>
</evidence>
<keyword evidence="4" id="KW-0540">Nuclease</keyword>
<evidence type="ECO:0000256" key="3">
    <source>
        <dbReference type="ARBA" id="ARBA00006958"/>
    </source>
</evidence>
<gene>
    <name evidence="9" type="ORF">MAR_017098</name>
</gene>
<evidence type="ECO:0000259" key="8">
    <source>
        <dbReference type="Pfam" id="PF13359"/>
    </source>
</evidence>
<comment type="similarity">
    <text evidence="3">Belongs to the HARBI1 family.</text>
</comment>
<dbReference type="EMBL" id="CP111017">
    <property type="protein sequence ID" value="WAR07140.1"/>
    <property type="molecule type" value="Genomic_DNA"/>
</dbReference>
<dbReference type="InterPro" id="IPR045249">
    <property type="entry name" value="HARBI1-like"/>
</dbReference>
<proteinExistence type="inferred from homology"/>
<dbReference type="PANTHER" id="PTHR22930:SF269">
    <property type="entry name" value="NUCLEASE HARBI1-LIKE PROTEIN"/>
    <property type="match status" value="1"/>
</dbReference>